<gene>
    <name evidence="2" type="ORF">UFOPK1874_00164</name>
</gene>
<proteinExistence type="predicted"/>
<dbReference type="EMBL" id="CAEZUX010000007">
    <property type="protein sequence ID" value="CAB4606797.1"/>
    <property type="molecule type" value="Genomic_DNA"/>
</dbReference>
<accession>A0A6J6GZJ1</accession>
<feature type="transmembrane region" description="Helical" evidence="1">
    <location>
        <begin position="74"/>
        <end position="91"/>
    </location>
</feature>
<protein>
    <submittedName>
        <fullName evidence="2">Unannotated protein</fullName>
    </submittedName>
</protein>
<feature type="transmembrane region" description="Helical" evidence="1">
    <location>
        <begin position="117"/>
        <end position="135"/>
    </location>
</feature>
<feature type="transmembrane region" description="Helical" evidence="1">
    <location>
        <begin position="42"/>
        <end position="62"/>
    </location>
</feature>
<reference evidence="2" key="1">
    <citation type="submission" date="2020-05" db="EMBL/GenBank/DDBJ databases">
        <authorList>
            <person name="Chiriac C."/>
            <person name="Salcher M."/>
            <person name="Ghai R."/>
            <person name="Kavagutti S V."/>
        </authorList>
    </citation>
    <scope>NUCLEOTIDE SEQUENCE</scope>
</reference>
<name>A0A6J6GZJ1_9ZZZZ</name>
<dbReference type="AlphaFoldDB" id="A0A6J6GZJ1"/>
<keyword evidence="1" id="KW-0812">Transmembrane</keyword>
<keyword evidence="1" id="KW-0472">Membrane</keyword>
<evidence type="ECO:0000313" key="2">
    <source>
        <dbReference type="EMBL" id="CAB4606797.1"/>
    </source>
</evidence>
<organism evidence="2">
    <name type="scientific">freshwater metagenome</name>
    <dbReference type="NCBI Taxonomy" id="449393"/>
    <lineage>
        <taxon>unclassified sequences</taxon>
        <taxon>metagenomes</taxon>
        <taxon>ecological metagenomes</taxon>
    </lineage>
</organism>
<evidence type="ECO:0000256" key="1">
    <source>
        <dbReference type="SAM" id="Phobius"/>
    </source>
</evidence>
<keyword evidence="1" id="KW-1133">Transmembrane helix</keyword>
<sequence length="166" mass="18575">MLLWFLGTSFLSVWFVFRDDQFDYRVLALGAVVPDIIDLCTGGTWAMHSVLAPISALIVVMAVARRGSVRRRRWLALPIGMFLHLVFDGAFNNTKNFWWPLAGFSFEGKDVPSLDRMGLNIILEIAGAAMLLWVWKTNNLSSPSARERFLRTGRLVGAVNGEVGKC</sequence>